<evidence type="ECO:0000259" key="4">
    <source>
        <dbReference type="PROSITE" id="PS51000"/>
    </source>
</evidence>
<keyword evidence="6" id="KW-1185">Reference proteome</keyword>
<gene>
    <name evidence="5" type="ORF">EIO64_11220</name>
</gene>
<dbReference type="InterPro" id="IPR014036">
    <property type="entry name" value="DeoR-like_C"/>
</dbReference>
<feature type="domain" description="HTH deoR-type" evidence="4">
    <location>
        <begin position="2"/>
        <end position="57"/>
    </location>
</feature>
<dbReference type="GO" id="GO:0003700">
    <property type="term" value="F:DNA-binding transcription factor activity"/>
    <property type="evidence" value="ECO:0007669"/>
    <property type="project" value="InterPro"/>
</dbReference>
<dbReference type="GO" id="GO:0003677">
    <property type="term" value="F:DNA binding"/>
    <property type="evidence" value="ECO:0007669"/>
    <property type="project" value="UniProtKB-KW"/>
</dbReference>
<dbReference type="SMART" id="SM01134">
    <property type="entry name" value="DeoRC"/>
    <property type="match status" value="1"/>
</dbReference>
<dbReference type="EMBL" id="CP034413">
    <property type="protein sequence ID" value="QCI59716.1"/>
    <property type="molecule type" value="Genomic_DNA"/>
</dbReference>
<organism evidence="5 6">
    <name type="scientific">Dysosmobacter welbionis</name>
    <dbReference type="NCBI Taxonomy" id="2093857"/>
    <lineage>
        <taxon>Bacteria</taxon>
        <taxon>Bacillati</taxon>
        <taxon>Bacillota</taxon>
        <taxon>Clostridia</taxon>
        <taxon>Eubacteriales</taxon>
        <taxon>Oscillospiraceae</taxon>
        <taxon>Dysosmobacter</taxon>
    </lineage>
</organism>
<dbReference type="Pfam" id="PF00455">
    <property type="entry name" value="DeoRC"/>
    <property type="match status" value="1"/>
</dbReference>
<dbReference type="Gene3D" id="3.40.50.1360">
    <property type="match status" value="1"/>
</dbReference>
<dbReference type="GeneID" id="89520420"/>
<sequence>MRAERLNAMEQYILGKETVSLEELSTQFSVSMNTIRRDVMELLSRGNIRKVYGGVSSTLINRPVGFSVRAQKNSRAKQIIGRLASQLVSDGASIFLDSGSTTPYILQHIGEKNGVTVITHSLTALYAASSLSNLNIIALGGIYAPATSSFTGISTLDALSRLSIQTIFISATGVSIENGLTNSTYLEAEIKRSVVQRGNRVVLMADQSKFGHSAVISFCPFEQLYAIVTDCLPSEPYLEAIDRYGIRLICPGHESD</sequence>
<reference evidence="6" key="1">
    <citation type="submission" date="2018-12" db="EMBL/GenBank/DDBJ databases">
        <title>Dusodibacter welbiota gen. nov., sp. nov., isolated from human faeces and emended description of the Oscillibacter genus.</title>
        <authorList>
            <person name="Le Roy T."/>
            <person name="Van der Smissen P."/>
            <person name="Delzenne N."/>
            <person name="Muccioli G."/>
            <person name="Collet J.F."/>
            <person name="Cani P.D."/>
        </authorList>
    </citation>
    <scope>NUCLEOTIDE SEQUENCE [LARGE SCALE GENOMIC DNA]</scope>
    <source>
        <strain evidence="6">J115</strain>
    </source>
</reference>
<proteinExistence type="predicted"/>
<evidence type="ECO:0000256" key="3">
    <source>
        <dbReference type="ARBA" id="ARBA00023163"/>
    </source>
</evidence>
<evidence type="ECO:0000313" key="5">
    <source>
        <dbReference type="EMBL" id="QCI59716.1"/>
    </source>
</evidence>
<protein>
    <submittedName>
        <fullName evidence="5">DeoR/GlpR family DNA-binding transcription regulator</fullName>
    </submittedName>
</protein>
<dbReference type="InterPro" id="IPR050313">
    <property type="entry name" value="Carb_Metab_HTH_regulators"/>
</dbReference>
<dbReference type="Gene3D" id="1.10.10.10">
    <property type="entry name" value="Winged helix-like DNA-binding domain superfamily/Winged helix DNA-binding domain"/>
    <property type="match status" value="1"/>
</dbReference>
<evidence type="ECO:0000313" key="6">
    <source>
        <dbReference type="Proteomes" id="UP000298642"/>
    </source>
</evidence>
<dbReference type="RefSeq" id="WP_025544263.1">
    <property type="nucleotide sequence ID" value="NZ_DBFBXM010000025.1"/>
</dbReference>
<keyword evidence="2 5" id="KW-0238">DNA-binding</keyword>
<dbReference type="KEGG" id="obj:EIO64_11220"/>
<dbReference type="PROSITE" id="PS51000">
    <property type="entry name" value="HTH_DEOR_2"/>
    <property type="match status" value="1"/>
</dbReference>
<dbReference type="InterPro" id="IPR036388">
    <property type="entry name" value="WH-like_DNA-bd_sf"/>
</dbReference>
<dbReference type="SUPFAM" id="SSF100950">
    <property type="entry name" value="NagB/RpiA/CoA transferase-like"/>
    <property type="match status" value="1"/>
</dbReference>
<dbReference type="SMART" id="SM00420">
    <property type="entry name" value="HTH_DEOR"/>
    <property type="match status" value="1"/>
</dbReference>
<accession>A0A4D7AUU9</accession>
<dbReference type="Proteomes" id="UP000298642">
    <property type="component" value="Chromosome"/>
</dbReference>
<dbReference type="PANTHER" id="PTHR30363">
    <property type="entry name" value="HTH-TYPE TRANSCRIPTIONAL REGULATOR SRLR-RELATED"/>
    <property type="match status" value="1"/>
</dbReference>
<dbReference type="InterPro" id="IPR036390">
    <property type="entry name" value="WH_DNA-bd_sf"/>
</dbReference>
<evidence type="ECO:0000256" key="2">
    <source>
        <dbReference type="ARBA" id="ARBA00023125"/>
    </source>
</evidence>
<keyword evidence="1" id="KW-0805">Transcription regulation</keyword>
<dbReference type="PROSITE" id="PS00894">
    <property type="entry name" value="HTH_DEOR_1"/>
    <property type="match status" value="1"/>
</dbReference>
<dbReference type="Pfam" id="PF08220">
    <property type="entry name" value="HTH_DeoR"/>
    <property type="match status" value="1"/>
</dbReference>
<evidence type="ECO:0000256" key="1">
    <source>
        <dbReference type="ARBA" id="ARBA00023015"/>
    </source>
</evidence>
<dbReference type="PRINTS" id="PR00037">
    <property type="entry name" value="HTHLACR"/>
</dbReference>
<dbReference type="InterPro" id="IPR037171">
    <property type="entry name" value="NagB/RpiA_transferase-like"/>
</dbReference>
<dbReference type="SUPFAM" id="SSF46785">
    <property type="entry name" value="Winged helix' DNA-binding domain"/>
    <property type="match status" value="1"/>
</dbReference>
<dbReference type="AlphaFoldDB" id="A0A4D7AUU9"/>
<name>A0A4D7AUU9_9FIRM</name>
<dbReference type="PANTHER" id="PTHR30363:SF60">
    <property type="entry name" value="HTH-TYPE TRANSCRIPTIONAL REGULATOR IOLR"/>
    <property type="match status" value="1"/>
</dbReference>
<dbReference type="InterPro" id="IPR018356">
    <property type="entry name" value="Tscrpt_reg_HTH_DeoR_CS"/>
</dbReference>
<dbReference type="InterPro" id="IPR001034">
    <property type="entry name" value="DeoR_HTH"/>
</dbReference>
<keyword evidence="3" id="KW-0804">Transcription</keyword>